<feature type="region of interest" description="Disordered" evidence="1">
    <location>
        <begin position="187"/>
        <end position="210"/>
    </location>
</feature>
<sequence>MPATTAAPPATVTVAATTATFAAPAARIEAPNPPPAPVATVAAVPPTAPPTTVVPLSAAAMPETPRSGMAGLSAASSAGRCTSAMRNRSHVVQVRRWARIRRDRETRPSPSDSARWTASQCMARPSSQSARLLRASYSVCFTARALVPSASPICSWLRPLSSRITRAPRCRSGRSCRSARRSESRSRVCTVRSTESSGPPSVSSSSAVAGRRRTREIASLCAILKSHGRSARSRPSVCNAENAFSIAFCNASRASCSFPRIERQ</sequence>
<name>A0A6J7H9G1_9ZZZZ</name>
<organism evidence="2">
    <name type="scientific">freshwater metagenome</name>
    <dbReference type="NCBI Taxonomy" id="449393"/>
    <lineage>
        <taxon>unclassified sequences</taxon>
        <taxon>metagenomes</taxon>
        <taxon>ecological metagenomes</taxon>
    </lineage>
</organism>
<evidence type="ECO:0000256" key="1">
    <source>
        <dbReference type="SAM" id="MobiDB-lite"/>
    </source>
</evidence>
<dbReference type="EMBL" id="CAFBMK010000067">
    <property type="protein sequence ID" value="CAB4913195.1"/>
    <property type="molecule type" value="Genomic_DNA"/>
</dbReference>
<accession>A0A6J7H9G1</accession>
<protein>
    <submittedName>
        <fullName evidence="2">Unannotated protein</fullName>
    </submittedName>
</protein>
<dbReference type="AlphaFoldDB" id="A0A6J7H9G1"/>
<reference evidence="2" key="1">
    <citation type="submission" date="2020-05" db="EMBL/GenBank/DDBJ databases">
        <authorList>
            <person name="Chiriac C."/>
            <person name="Salcher M."/>
            <person name="Ghai R."/>
            <person name="Kavagutti S V."/>
        </authorList>
    </citation>
    <scope>NUCLEOTIDE SEQUENCE</scope>
</reference>
<proteinExistence type="predicted"/>
<gene>
    <name evidence="2" type="ORF">UFOPK3564_01392</name>
</gene>
<feature type="compositionally biased region" description="Low complexity" evidence="1">
    <location>
        <begin position="192"/>
        <end position="209"/>
    </location>
</feature>
<evidence type="ECO:0000313" key="2">
    <source>
        <dbReference type="EMBL" id="CAB4913195.1"/>
    </source>
</evidence>